<dbReference type="GO" id="GO:0047134">
    <property type="term" value="F:protein-disulfide reductase [NAD(P)H] activity"/>
    <property type="evidence" value="ECO:0007669"/>
    <property type="project" value="TreeGrafter"/>
</dbReference>
<dbReference type="GO" id="GO:0035731">
    <property type="term" value="F:dinitrosyl-iron complex binding"/>
    <property type="evidence" value="ECO:0007669"/>
    <property type="project" value="UniProtKB-UniRule"/>
</dbReference>
<evidence type="ECO:0000256" key="3">
    <source>
        <dbReference type="ARBA" id="ARBA00022485"/>
    </source>
</evidence>
<dbReference type="PANTHER" id="PTHR38839">
    <property type="entry name" value="TRANSCRIPTIONAL REGULATOR WHID-RELATED"/>
    <property type="match status" value="1"/>
</dbReference>
<evidence type="ECO:0000256" key="11">
    <source>
        <dbReference type="ARBA" id="ARBA00023163"/>
    </source>
</evidence>
<evidence type="ECO:0000313" key="15">
    <source>
        <dbReference type="EMBL" id="AII07902.1"/>
    </source>
</evidence>
<keyword evidence="5 12" id="KW-0479">Metal-binding</keyword>
<comment type="PTM">
    <text evidence="12">Upon Fe-S cluster removal intramolecular disulfide bonds are formed.</text>
</comment>
<dbReference type="InterPro" id="IPR003482">
    <property type="entry name" value="Whib"/>
</dbReference>
<protein>
    <recommendedName>
        <fullName evidence="12">Transcriptional regulator WhiB</fullName>
    </recommendedName>
</protein>
<evidence type="ECO:0000256" key="6">
    <source>
        <dbReference type="ARBA" id="ARBA00023004"/>
    </source>
</evidence>
<comment type="similarity">
    <text evidence="2 12">Belongs to the WhiB family.</text>
</comment>
<evidence type="ECO:0000256" key="9">
    <source>
        <dbReference type="ARBA" id="ARBA00023125"/>
    </source>
</evidence>
<keyword evidence="3 12" id="KW-0004">4Fe-4S</keyword>
<dbReference type="GO" id="GO:0045454">
    <property type="term" value="P:cell redox homeostasis"/>
    <property type="evidence" value="ECO:0007669"/>
    <property type="project" value="TreeGrafter"/>
</dbReference>
<dbReference type="InterPro" id="IPR034768">
    <property type="entry name" value="4FE4S_WBL"/>
</dbReference>
<comment type="PTM">
    <text evidence="12">The Fe-S cluster can be nitrosylated by nitric oxide (NO).</text>
</comment>
<keyword evidence="4 12" id="KW-0963">Cytoplasm</keyword>
<proteinExistence type="inferred from homology"/>
<name>A0A076ERT4_RHOOP</name>
<dbReference type="Pfam" id="PF02467">
    <property type="entry name" value="Whib"/>
    <property type="match status" value="1"/>
</dbReference>
<dbReference type="PANTHER" id="PTHR38839:SF5">
    <property type="entry name" value="TRANSCRIPTIONAL REGULATOR WHID"/>
    <property type="match status" value="1"/>
</dbReference>
<dbReference type="AlphaFoldDB" id="A0A076ERT4"/>
<comment type="subcellular location">
    <subcellularLocation>
        <location evidence="1 12">Cytoplasm</location>
    </subcellularLocation>
</comment>
<evidence type="ECO:0000256" key="5">
    <source>
        <dbReference type="ARBA" id="ARBA00022723"/>
    </source>
</evidence>
<dbReference type="HAMAP" id="MF_01479">
    <property type="entry name" value="WhiB"/>
    <property type="match status" value="1"/>
</dbReference>
<keyword evidence="6 12" id="KW-0408">Iron</keyword>
<evidence type="ECO:0000256" key="10">
    <source>
        <dbReference type="ARBA" id="ARBA00023157"/>
    </source>
</evidence>
<keyword evidence="9 12" id="KW-0238">DNA-binding</keyword>
<dbReference type="RefSeq" id="WP_128642288.1">
    <property type="nucleotide sequence ID" value="NZ_CP008947.1"/>
</dbReference>
<dbReference type="eggNOG" id="ENOG5032EGV">
    <property type="taxonomic scope" value="Bacteria"/>
</dbReference>
<dbReference type="GO" id="GO:0046872">
    <property type="term" value="F:metal ion binding"/>
    <property type="evidence" value="ECO:0007669"/>
    <property type="project" value="UniProtKB-KW"/>
</dbReference>
<dbReference type="GO" id="GO:0051539">
    <property type="term" value="F:4 iron, 4 sulfur cluster binding"/>
    <property type="evidence" value="ECO:0007669"/>
    <property type="project" value="UniProtKB-UniRule"/>
</dbReference>
<accession>A0A076ERT4</accession>
<keyword evidence="10 12" id="KW-1015">Disulfide bond</keyword>
<dbReference type="EMBL" id="CP008947">
    <property type="protein sequence ID" value="AII07902.1"/>
    <property type="molecule type" value="Genomic_DNA"/>
</dbReference>
<dbReference type="Proteomes" id="UP000028488">
    <property type="component" value="Chromosome"/>
</dbReference>
<comment type="function">
    <text evidence="12">Acts as a transcriptional regulator. Probably redox-responsive. The apo- but not holo-form probably binds DNA.</text>
</comment>
<feature type="binding site" evidence="12">
    <location>
        <position position="59"/>
    </location>
    <ligand>
        <name>[4Fe-4S] cluster</name>
        <dbReference type="ChEBI" id="CHEBI:49883"/>
    </ligand>
</feature>
<dbReference type="GO" id="GO:0005737">
    <property type="term" value="C:cytoplasm"/>
    <property type="evidence" value="ECO:0007669"/>
    <property type="project" value="UniProtKB-SubCell"/>
</dbReference>
<evidence type="ECO:0000256" key="7">
    <source>
        <dbReference type="ARBA" id="ARBA00023014"/>
    </source>
</evidence>
<feature type="region of interest" description="Disordered" evidence="13">
    <location>
        <begin position="79"/>
        <end position="139"/>
    </location>
</feature>
<evidence type="ECO:0000259" key="14">
    <source>
        <dbReference type="PROSITE" id="PS51674"/>
    </source>
</evidence>
<dbReference type="GO" id="GO:0045892">
    <property type="term" value="P:negative regulation of DNA-templated transcription"/>
    <property type="evidence" value="ECO:0007669"/>
    <property type="project" value="TreeGrafter"/>
</dbReference>
<keyword evidence="11 12" id="KW-0804">Transcription</keyword>
<dbReference type="GO" id="GO:0003677">
    <property type="term" value="F:DNA binding"/>
    <property type="evidence" value="ECO:0007669"/>
    <property type="project" value="UniProtKB-UniRule"/>
</dbReference>
<evidence type="ECO:0000256" key="13">
    <source>
        <dbReference type="SAM" id="MobiDB-lite"/>
    </source>
</evidence>
<sequence length="139" mass="15278">MKTTALTTYLYAPSADLWDWQLSANCRSMGTDLFFSPEGETREARRYRENFATRICEICPVLIECRTHAQTVREPFGIWGGTTESERRCGSDARPGSVAADAATGGRTTRPAARRLTVSGSHPGPGRRPRQASSPSTVR</sequence>
<organism evidence="15 16">
    <name type="scientific">Rhodococcus opacus</name>
    <name type="common">Nocardia opaca</name>
    <dbReference type="NCBI Taxonomy" id="37919"/>
    <lineage>
        <taxon>Bacteria</taxon>
        <taxon>Bacillati</taxon>
        <taxon>Actinomycetota</taxon>
        <taxon>Actinomycetes</taxon>
        <taxon>Mycobacteriales</taxon>
        <taxon>Nocardiaceae</taxon>
        <taxon>Rhodococcus</taxon>
    </lineage>
</organism>
<evidence type="ECO:0000256" key="12">
    <source>
        <dbReference type="HAMAP-Rule" id="MF_01479"/>
    </source>
</evidence>
<evidence type="ECO:0000256" key="8">
    <source>
        <dbReference type="ARBA" id="ARBA00023015"/>
    </source>
</evidence>
<gene>
    <name evidence="12" type="primary">whiB</name>
    <name evidence="15" type="ORF">EP51_25995</name>
</gene>
<feature type="compositionally biased region" description="Low complexity" evidence="13">
    <location>
        <begin position="99"/>
        <end position="117"/>
    </location>
</feature>
<keyword evidence="8 12" id="KW-0805">Transcription regulation</keyword>
<comment type="cofactor">
    <cofactor evidence="12">
        <name>[4Fe-4S] cluster</name>
        <dbReference type="ChEBI" id="CHEBI:49883"/>
    </cofactor>
    <text evidence="12">Binds 1 [4Fe-4S] cluster per subunit. Following nitrosylation of the [4Fe-4S] cluster binds 1 [4Fe-8(NO)] cluster per subunit.</text>
</comment>
<evidence type="ECO:0000256" key="2">
    <source>
        <dbReference type="ARBA" id="ARBA00006597"/>
    </source>
</evidence>
<reference evidence="15 16" key="1">
    <citation type="submission" date="2014-07" db="EMBL/GenBank/DDBJ databases">
        <title>Genome Sequence of Rhodococcus opacus Strain R7, a Biodegrader of Mono- and Polycyclic Aromatic Hydrocarbons.</title>
        <authorList>
            <person name="Di Gennaro P."/>
            <person name="Zampolli J."/>
            <person name="Presti I."/>
            <person name="Cappelletti M."/>
            <person name="D'Ursi P."/>
            <person name="Orro A."/>
            <person name="Mezzelani A."/>
            <person name="Milanesi L."/>
        </authorList>
    </citation>
    <scope>NUCLEOTIDE SEQUENCE [LARGE SCALE GENOMIC DNA]</scope>
    <source>
        <strain evidence="15 16">R7</strain>
    </source>
</reference>
<dbReference type="PROSITE" id="PS51674">
    <property type="entry name" value="4FE4S_WBL"/>
    <property type="match status" value="1"/>
</dbReference>
<evidence type="ECO:0000256" key="1">
    <source>
        <dbReference type="ARBA" id="ARBA00004496"/>
    </source>
</evidence>
<evidence type="ECO:0000256" key="4">
    <source>
        <dbReference type="ARBA" id="ARBA00022490"/>
    </source>
</evidence>
<feature type="binding site" evidence="12">
    <location>
        <position position="56"/>
    </location>
    <ligand>
        <name>[4Fe-4S] cluster</name>
        <dbReference type="ChEBI" id="CHEBI:49883"/>
    </ligand>
</feature>
<keyword evidence="7 12" id="KW-0411">Iron-sulfur</keyword>
<evidence type="ECO:0000313" key="16">
    <source>
        <dbReference type="Proteomes" id="UP000028488"/>
    </source>
</evidence>
<feature type="binding site" evidence="12">
    <location>
        <position position="65"/>
    </location>
    <ligand>
        <name>[4Fe-4S] cluster</name>
        <dbReference type="ChEBI" id="CHEBI:49883"/>
    </ligand>
</feature>
<feature type="domain" description="4Fe-4S Wbl-type" evidence="14">
    <location>
        <begin position="25"/>
        <end position="89"/>
    </location>
</feature>
<feature type="binding site" evidence="12">
    <location>
        <position position="26"/>
    </location>
    <ligand>
        <name>[4Fe-4S] cluster</name>
        <dbReference type="ChEBI" id="CHEBI:49883"/>
    </ligand>
</feature>